<keyword evidence="4" id="KW-1185">Reference proteome</keyword>
<feature type="compositionally biased region" description="Basic and acidic residues" evidence="2">
    <location>
        <begin position="25"/>
        <end position="41"/>
    </location>
</feature>
<feature type="compositionally biased region" description="Low complexity" evidence="2">
    <location>
        <begin position="511"/>
        <end position="520"/>
    </location>
</feature>
<feature type="compositionally biased region" description="Low complexity" evidence="2">
    <location>
        <begin position="374"/>
        <end position="383"/>
    </location>
</feature>
<accession>A0A9W9KXA5</accession>
<dbReference type="EMBL" id="JAPQKL010000006">
    <property type="protein sequence ID" value="KAJ5124151.1"/>
    <property type="molecule type" value="Genomic_DNA"/>
</dbReference>
<feature type="region of interest" description="Disordered" evidence="2">
    <location>
        <begin position="510"/>
        <end position="541"/>
    </location>
</feature>
<feature type="region of interest" description="Disordered" evidence="2">
    <location>
        <begin position="346"/>
        <end position="388"/>
    </location>
</feature>
<dbReference type="Proteomes" id="UP001149079">
    <property type="component" value="Unassembled WGS sequence"/>
</dbReference>
<name>A0A9W9KXA5_9EURO</name>
<feature type="compositionally biased region" description="Basic and acidic residues" evidence="2">
    <location>
        <begin position="298"/>
        <end position="307"/>
    </location>
</feature>
<evidence type="ECO:0000256" key="2">
    <source>
        <dbReference type="SAM" id="MobiDB-lite"/>
    </source>
</evidence>
<feature type="coiled-coil region" evidence="1">
    <location>
        <begin position="420"/>
        <end position="469"/>
    </location>
</feature>
<evidence type="ECO:0000256" key="1">
    <source>
        <dbReference type="SAM" id="Coils"/>
    </source>
</evidence>
<dbReference type="OrthoDB" id="9977870at2759"/>
<evidence type="ECO:0000313" key="4">
    <source>
        <dbReference type="Proteomes" id="UP001149079"/>
    </source>
</evidence>
<reference evidence="3" key="1">
    <citation type="submission" date="2022-11" db="EMBL/GenBank/DDBJ databases">
        <authorList>
            <person name="Petersen C."/>
        </authorList>
    </citation>
    <scope>NUCLEOTIDE SEQUENCE</scope>
    <source>
        <strain evidence="3">IBT 22155</strain>
    </source>
</reference>
<reference evidence="3" key="2">
    <citation type="journal article" date="2023" name="IMA Fungus">
        <title>Comparative genomic study of the Penicillium genus elucidates a diverse pangenome and 15 lateral gene transfer events.</title>
        <authorList>
            <person name="Petersen C."/>
            <person name="Sorensen T."/>
            <person name="Nielsen M.R."/>
            <person name="Sondergaard T.E."/>
            <person name="Sorensen J.L."/>
            <person name="Fitzpatrick D.A."/>
            <person name="Frisvad J.C."/>
            <person name="Nielsen K.L."/>
        </authorList>
    </citation>
    <scope>NUCLEOTIDE SEQUENCE</scope>
    <source>
        <strain evidence="3">IBT 22155</strain>
    </source>
</reference>
<feature type="region of interest" description="Disordered" evidence="2">
    <location>
        <begin position="1"/>
        <end position="87"/>
    </location>
</feature>
<dbReference type="AlphaFoldDB" id="A0A9W9KXA5"/>
<feature type="region of interest" description="Disordered" evidence="2">
    <location>
        <begin position="287"/>
        <end position="307"/>
    </location>
</feature>
<feature type="compositionally biased region" description="Low complexity" evidence="2">
    <location>
        <begin position="215"/>
        <end position="225"/>
    </location>
</feature>
<keyword evidence="1" id="KW-0175">Coiled coil</keyword>
<dbReference type="RefSeq" id="XP_056518550.1">
    <property type="nucleotide sequence ID" value="XM_056668720.1"/>
</dbReference>
<sequence length="541" mass="60418">MRLNTGARSSTSPSPESEEAQAQRLIDEARKLGLKVPEKEISPPLAASNASGVIGYSSPVLSSGSSTDRYSICGSGTPLRESASPTRSALDQVVSSLSDVTLASERIKPGSTRSLASLSTRPTSFCSSDGKTGLAGHGYHIDSFEPKLHRHSMLSVASADKKEKRRSSLKSAIGRLHFRKKRSSSSSFLPSEAPVTISPGDNGSVNVFVEPEAEPNGAANEDAPPCASIAHPPSRLEIPEAPLPSKEALQRTLDDPEMSELHERHQLEKNRHLAFQDVALSNLRRRHQTAISEQQSENQRREEWKREKNISSILQMEERQLAVEIEQQREFDRAKMNSRTRIKHMEGYLRNASPPPSPSPSQARLATRSEPERFSGSFSESESTPPPRVLTRQHMEQLEQQYHDHESMDQLHNARIKVLRDRQEVKLQEAMARMERELDEMCDRHVREIATLRSEHEREETDLMQALDQKKIAMCQRWQLEEAVLRRQLEVRHGQSYGPLPVVSFEDYTPDTDTPVAVPTESPLDMLGTGATDPNSDSVVL</sequence>
<comment type="caution">
    <text evidence="3">The sequence shown here is derived from an EMBL/GenBank/DDBJ whole genome shotgun (WGS) entry which is preliminary data.</text>
</comment>
<feature type="region of interest" description="Disordered" evidence="2">
    <location>
        <begin position="215"/>
        <end position="254"/>
    </location>
</feature>
<feature type="compositionally biased region" description="Polar residues" evidence="2">
    <location>
        <begin position="532"/>
        <end position="541"/>
    </location>
</feature>
<dbReference type="GeneID" id="81407890"/>
<protein>
    <submittedName>
        <fullName evidence="3">Uncharacterized protein</fullName>
    </submittedName>
</protein>
<evidence type="ECO:0000313" key="3">
    <source>
        <dbReference type="EMBL" id="KAJ5124151.1"/>
    </source>
</evidence>
<gene>
    <name evidence="3" type="ORF">N7515_007976</name>
</gene>
<organism evidence="3 4">
    <name type="scientific">Penicillium bovifimosum</name>
    <dbReference type="NCBI Taxonomy" id="126998"/>
    <lineage>
        <taxon>Eukaryota</taxon>
        <taxon>Fungi</taxon>
        <taxon>Dikarya</taxon>
        <taxon>Ascomycota</taxon>
        <taxon>Pezizomycotina</taxon>
        <taxon>Eurotiomycetes</taxon>
        <taxon>Eurotiomycetidae</taxon>
        <taxon>Eurotiales</taxon>
        <taxon>Aspergillaceae</taxon>
        <taxon>Penicillium</taxon>
    </lineage>
</organism>
<feature type="compositionally biased region" description="Low complexity" evidence="2">
    <location>
        <begin position="57"/>
        <end position="66"/>
    </location>
</feature>
<proteinExistence type="predicted"/>